<feature type="repeat" description="TPR" evidence="1">
    <location>
        <begin position="118"/>
        <end position="151"/>
    </location>
</feature>
<organism evidence="3 4">
    <name type="scientific">Sinimarinibacterium thermocellulolyticum</name>
    <dbReference type="NCBI Taxonomy" id="3170016"/>
    <lineage>
        <taxon>Bacteria</taxon>
        <taxon>Pseudomonadati</taxon>
        <taxon>Pseudomonadota</taxon>
        <taxon>Gammaproteobacteria</taxon>
        <taxon>Nevskiales</taxon>
        <taxon>Nevskiaceae</taxon>
        <taxon>Sinimarinibacterium</taxon>
    </lineage>
</organism>
<dbReference type="InterPro" id="IPR019734">
    <property type="entry name" value="TPR_rpt"/>
</dbReference>
<dbReference type="PROSITE" id="PS50005">
    <property type="entry name" value="TPR"/>
    <property type="match status" value="2"/>
</dbReference>
<dbReference type="Pfam" id="PF13174">
    <property type="entry name" value="TPR_6"/>
    <property type="match status" value="1"/>
</dbReference>
<evidence type="ECO:0000256" key="1">
    <source>
        <dbReference type="PROSITE-ProRule" id="PRU00339"/>
    </source>
</evidence>
<name>A0ABV2A561_9GAMM</name>
<comment type="caution">
    <text evidence="3">The sequence shown here is derived from an EMBL/GenBank/DDBJ whole genome shotgun (WGS) entry which is preliminary data.</text>
</comment>
<dbReference type="SUPFAM" id="SSF48452">
    <property type="entry name" value="TPR-like"/>
    <property type="match status" value="1"/>
</dbReference>
<evidence type="ECO:0000256" key="2">
    <source>
        <dbReference type="SAM" id="MobiDB-lite"/>
    </source>
</evidence>
<dbReference type="RefSeq" id="WP_352886264.1">
    <property type="nucleotide sequence ID" value="NZ_JBEPIJ010000001.1"/>
</dbReference>
<keyword evidence="4" id="KW-1185">Reference proteome</keyword>
<dbReference type="Pfam" id="PF13432">
    <property type="entry name" value="TPR_16"/>
    <property type="match status" value="1"/>
</dbReference>
<dbReference type="Gene3D" id="1.25.40.10">
    <property type="entry name" value="Tetratricopeptide repeat domain"/>
    <property type="match status" value="1"/>
</dbReference>
<dbReference type="PANTHER" id="PTHR12558:SF13">
    <property type="entry name" value="CELL DIVISION CYCLE PROTEIN 27 HOMOLOG"/>
    <property type="match status" value="1"/>
</dbReference>
<dbReference type="Proteomes" id="UP001465331">
    <property type="component" value="Unassembled WGS sequence"/>
</dbReference>
<evidence type="ECO:0000313" key="3">
    <source>
        <dbReference type="EMBL" id="MES0872408.1"/>
    </source>
</evidence>
<dbReference type="PANTHER" id="PTHR12558">
    <property type="entry name" value="CELL DIVISION CYCLE 16,23,27"/>
    <property type="match status" value="1"/>
</dbReference>
<proteinExistence type="predicted"/>
<reference evidence="3 4" key="1">
    <citation type="submission" date="2024-06" db="EMBL/GenBank/DDBJ databases">
        <authorList>
            <person name="Li Z."/>
            <person name="Jiang Y."/>
        </authorList>
    </citation>
    <scope>NUCLEOTIDE SEQUENCE [LARGE SCALE GENOMIC DNA]</scope>
    <source>
        <strain evidence="3 4">HSW-8</strain>
    </source>
</reference>
<evidence type="ECO:0000313" key="4">
    <source>
        <dbReference type="Proteomes" id="UP001465331"/>
    </source>
</evidence>
<feature type="compositionally biased region" description="Low complexity" evidence="2">
    <location>
        <begin position="27"/>
        <end position="43"/>
    </location>
</feature>
<protein>
    <submittedName>
        <fullName evidence="3">Tetratricopeptide repeat protein</fullName>
    </submittedName>
</protein>
<dbReference type="SMART" id="SM00028">
    <property type="entry name" value="TPR"/>
    <property type="match status" value="3"/>
</dbReference>
<sequence length="215" mass="23492">MNHSTDHARRLGALALAALLTACSTVPQRPQPTDAPAQTPAPTEADKGDPRQRFAAAMQLLRDNQIAEAEQALTQLVQDFPEHSGPWTNLGILFARSNRRAQALGAFGKAAQLNPQNKVALNWLGILHREAGAHERARQAYERALAIDPDYAYAHYNLALLLDVHLKQPAAALPHYREYLRLSESGDLKVMAWIAEIEATLTPEKAAGADAEPQS</sequence>
<feature type="region of interest" description="Disordered" evidence="2">
    <location>
        <begin position="26"/>
        <end position="49"/>
    </location>
</feature>
<gene>
    <name evidence="3" type="ORF">ABSH63_00040</name>
</gene>
<dbReference type="EMBL" id="JBEPIJ010000001">
    <property type="protein sequence ID" value="MES0872408.1"/>
    <property type="molecule type" value="Genomic_DNA"/>
</dbReference>
<accession>A0ABV2A561</accession>
<keyword evidence="1" id="KW-0802">TPR repeat</keyword>
<feature type="repeat" description="TPR" evidence="1">
    <location>
        <begin position="84"/>
        <end position="117"/>
    </location>
</feature>
<dbReference type="InterPro" id="IPR011990">
    <property type="entry name" value="TPR-like_helical_dom_sf"/>
</dbReference>